<evidence type="ECO:0000313" key="4">
    <source>
        <dbReference type="Proteomes" id="UP001205105"/>
    </source>
</evidence>
<sequence length="76" mass="8501">MQRLSQAASKVARRAFHSSRATRSADYEHRENMYELWNMKNRKMKMGLAVGGTVFGGIAIPLVAAELQFWKASGGK</sequence>
<proteinExistence type="predicted"/>
<protein>
    <submittedName>
        <fullName evidence="3">Uncharacterized protein</fullName>
    </submittedName>
</protein>
<comment type="caution">
    <text evidence="3">The sequence shown here is derived from an EMBL/GenBank/DDBJ whole genome shotgun (WGS) entry which is preliminary data.</text>
</comment>
<feature type="transmembrane region" description="Helical" evidence="2">
    <location>
        <begin position="48"/>
        <end position="70"/>
    </location>
</feature>
<evidence type="ECO:0000256" key="2">
    <source>
        <dbReference type="SAM" id="Phobius"/>
    </source>
</evidence>
<reference evidence="3" key="1">
    <citation type="submission" date="2020-11" db="EMBL/GenBank/DDBJ databases">
        <title>Chlorella ohadii genome sequencing and assembly.</title>
        <authorList>
            <person name="Murik O."/>
            <person name="Treves H."/>
            <person name="Kedem I."/>
            <person name="Shotland Y."/>
            <person name="Kaplan A."/>
        </authorList>
    </citation>
    <scope>NUCLEOTIDE SEQUENCE</scope>
    <source>
        <strain evidence="3">1</strain>
    </source>
</reference>
<name>A0AAD5DRU8_9CHLO</name>
<keyword evidence="2" id="KW-1133">Transmembrane helix</keyword>
<dbReference type="EMBL" id="JADXDR010000065">
    <property type="protein sequence ID" value="KAI7841284.1"/>
    <property type="molecule type" value="Genomic_DNA"/>
</dbReference>
<feature type="region of interest" description="Disordered" evidence="1">
    <location>
        <begin position="1"/>
        <end position="25"/>
    </location>
</feature>
<accession>A0AAD5DRU8</accession>
<keyword evidence="4" id="KW-1185">Reference proteome</keyword>
<keyword evidence="2" id="KW-0472">Membrane</keyword>
<gene>
    <name evidence="3" type="ORF">COHA_005057</name>
</gene>
<dbReference type="AlphaFoldDB" id="A0AAD5DRU8"/>
<evidence type="ECO:0000313" key="3">
    <source>
        <dbReference type="EMBL" id="KAI7841284.1"/>
    </source>
</evidence>
<organism evidence="3 4">
    <name type="scientific">Chlorella ohadii</name>
    <dbReference type="NCBI Taxonomy" id="2649997"/>
    <lineage>
        <taxon>Eukaryota</taxon>
        <taxon>Viridiplantae</taxon>
        <taxon>Chlorophyta</taxon>
        <taxon>core chlorophytes</taxon>
        <taxon>Trebouxiophyceae</taxon>
        <taxon>Chlorellales</taxon>
        <taxon>Chlorellaceae</taxon>
        <taxon>Chlorella clade</taxon>
        <taxon>Chlorella</taxon>
    </lineage>
</organism>
<evidence type="ECO:0000256" key="1">
    <source>
        <dbReference type="SAM" id="MobiDB-lite"/>
    </source>
</evidence>
<dbReference type="Proteomes" id="UP001205105">
    <property type="component" value="Unassembled WGS sequence"/>
</dbReference>
<keyword evidence="2" id="KW-0812">Transmembrane</keyword>